<reference evidence="2 3" key="1">
    <citation type="submission" date="2020-12" db="EMBL/GenBank/DDBJ databases">
        <title>Metabolic potential, ecology and presence of endohyphal bacteria is reflected in genomic diversity of Mucoromycotina.</title>
        <authorList>
            <person name="Muszewska A."/>
            <person name="Okrasinska A."/>
            <person name="Steczkiewicz K."/>
            <person name="Drgas O."/>
            <person name="Orlowska M."/>
            <person name="Perlinska-Lenart U."/>
            <person name="Aleksandrzak-Piekarczyk T."/>
            <person name="Szatraj K."/>
            <person name="Zielenkiewicz U."/>
            <person name="Pilsyk S."/>
            <person name="Malc E."/>
            <person name="Mieczkowski P."/>
            <person name="Kruszewska J.S."/>
            <person name="Biernat P."/>
            <person name="Pawlowska J."/>
        </authorList>
    </citation>
    <scope>NUCLEOTIDE SEQUENCE [LARGE SCALE GENOMIC DNA]</scope>
    <source>
        <strain evidence="2 3">CBS 142.35</strain>
    </source>
</reference>
<accession>A0A8H7RX15</accession>
<gene>
    <name evidence="2" type="ORF">INT45_004866</name>
</gene>
<name>A0A8H7RX15_9FUNG</name>
<keyword evidence="3" id="KW-1185">Reference proteome</keyword>
<protein>
    <submittedName>
        <fullName evidence="2">Uncharacterized protein</fullName>
    </submittedName>
</protein>
<organism evidence="2 3">
    <name type="scientific">Circinella minor</name>
    <dbReference type="NCBI Taxonomy" id="1195481"/>
    <lineage>
        <taxon>Eukaryota</taxon>
        <taxon>Fungi</taxon>
        <taxon>Fungi incertae sedis</taxon>
        <taxon>Mucoromycota</taxon>
        <taxon>Mucoromycotina</taxon>
        <taxon>Mucoromycetes</taxon>
        <taxon>Mucorales</taxon>
        <taxon>Lichtheimiaceae</taxon>
        <taxon>Circinella</taxon>
    </lineage>
</organism>
<dbReference type="EMBL" id="JAEPRB010000300">
    <property type="protein sequence ID" value="KAG2217408.1"/>
    <property type="molecule type" value="Genomic_DNA"/>
</dbReference>
<dbReference type="AlphaFoldDB" id="A0A8H7RX15"/>
<dbReference type="OrthoDB" id="2275032at2759"/>
<evidence type="ECO:0000313" key="2">
    <source>
        <dbReference type="EMBL" id="KAG2217408.1"/>
    </source>
</evidence>
<feature type="compositionally biased region" description="Low complexity" evidence="1">
    <location>
        <begin position="276"/>
        <end position="296"/>
    </location>
</feature>
<sequence>MKNYLSGVNNNRHQVHNKLTVLDDRTRFALLLSELTFRGYEHENFRMFRREFTSYVLITGAQTESRRLEILQGVLQRPALTYYVTEILPYLQELRDKENTPPTVSAAMDSLETNYVTEYNLQRYRERFNNITQRYNKSPRSYLGRLRQATHEADIKDEEHVESRFKTGLLPEIRKHCMPEGYWNAELKDKASRNPMIRCKKYTPLYSMKIMGNQIYPDNDRYVEQTFKDLLQQGLSFANAIRTMGYQTRSTNYQNDNYSRQRNYPSRNNYRQLQQQNRQPNYNNGNRQRYNNYQNRPEIQRN</sequence>
<feature type="region of interest" description="Disordered" evidence="1">
    <location>
        <begin position="276"/>
        <end position="302"/>
    </location>
</feature>
<evidence type="ECO:0000256" key="1">
    <source>
        <dbReference type="SAM" id="MobiDB-lite"/>
    </source>
</evidence>
<dbReference type="Proteomes" id="UP000646827">
    <property type="component" value="Unassembled WGS sequence"/>
</dbReference>
<proteinExistence type="predicted"/>
<comment type="caution">
    <text evidence="2">The sequence shown here is derived from an EMBL/GenBank/DDBJ whole genome shotgun (WGS) entry which is preliminary data.</text>
</comment>
<evidence type="ECO:0000313" key="3">
    <source>
        <dbReference type="Proteomes" id="UP000646827"/>
    </source>
</evidence>